<reference evidence="2" key="1">
    <citation type="journal article" date="2024" name="Proc. Natl. Acad. Sci. U.S.A.">
        <title>Extraordinary preservation of gene collinearity over three hundred million years revealed in homosporous lycophytes.</title>
        <authorList>
            <person name="Li C."/>
            <person name="Wickell D."/>
            <person name="Kuo L.Y."/>
            <person name="Chen X."/>
            <person name="Nie B."/>
            <person name="Liao X."/>
            <person name="Peng D."/>
            <person name="Ji J."/>
            <person name="Jenkins J."/>
            <person name="Williams M."/>
            <person name="Shu S."/>
            <person name="Plott C."/>
            <person name="Barry K."/>
            <person name="Rajasekar S."/>
            <person name="Grimwood J."/>
            <person name="Han X."/>
            <person name="Sun S."/>
            <person name="Hou Z."/>
            <person name="He W."/>
            <person name="Dai G."/>
            <person name="Sun C."/>
            <person name="Schmutz J."/>
            <person name="Leebens-Mack J.H."/>
            <person name="Li F.W."/>
            <person name="Wang L."/>
        </authorList>
    </citation>
    <scope>NUCLEOTIDE SEQUENCE [LARGE SCALE GENOMIC DNA]</scope>
    <source>
        <strain evidence="2">cv. PW_Plant_1</strain>
    </source>
</reference>
<organism evidence="1 2">
    <name type="scientific">Diphasiastrum complanatum</name>
    <name type="common">Issler's clubmoss</name>
    <name type="synonym">Lycopodium complanatum</name>
    <dbReference type="NCBI Taxonomy" id="34168"/>
    <lineage>
        <taxon>Eukaryota</taxon>
        <taxon>Viridiplantae</taxon>
        <taxon>Streptophyta</taxon>
        <taxon>Embryophyta</taxon>
        <taxon>Tracheophyta</taxon>
        <taxon>Lycopodiopsida</taxon>
        <taxon>Lycopodiales</taxon>
        <taxon>Lycopodiaceae</taxon>
        <taxon>Lycopodioideae</taxon>
        <taxon>Diphasiastrum</taxon>
    </lineage>
</organism>
<gene>
    <name evidence="1" type="ORF">O6H91_11G032300</name>
</gene>
<proteinExistence type="predicted"/>
<keyword evidence="2" id="KW-1185">Reference proteome</keyword>
<dbReference type="EMBL" id="CM055102">
    <property type="protein sequence ID" value="KAJ7538040.1"/>
    <property type="molecule type" value="Genomic_DNA"/>
</dbReference>
<sequence length="360" mass="38671">MVKARTLLRAKLPLHLVPRPSPATPHSHRLAVHVADKDNACNLYLASGSRVYHLQVPLLDAIVKGKENLLIPSDVQIVEASLLDHCPHRAEVQSVCVSASPYGGVLLASTDSFGRLVVVNLYSSTKGPSYTCCPQDVGVGEGSWSGCAFGPRQPSLVVVARGMAKSIDLYDKDMHVRTLHTLQPPTAMTFLDGPFNGDGISSGLVVTEASQLSIWDLRAGERNGCVQRILGTLSGESLYAVCSSSDGMVGTGGSDRSITVFDSFKWTARSRWIGCLKYEVTGVTFSAIDKNFAYVHGLDYEVIGGVWKRENKGNDVGGQLGFRGDSRWLGVDKCVGSDVLAGWCESGSIFVSEFVANMES</sequence>
<evidence type="ECO:0000313" key="2">
    <source>
        <dbReference type="Proteomes" id="UP001162992"/>
    </source>
</evidence>
<dbReference type="Proteomes" id="UP001162992">
    <property type="component" value="Chromosome 11"/>
</dbReference>
<protein>
    <submittedName>
        <fullName evidence="1">Uncharacterized protein</fullName>
    </submittedName>
</protein>
<evidence type="ECO:0000313" key="1">
    <source>
        <dbReference type="EMBL" id="KAJ7538040.1"/>
    </source>
</evidence>
<name>A0ACC2C7X2_DIPCM</name>
<comment type="caution">
    <text evidence="1">The sequence shown here is derived from an EMBL/GenBank/DDBJ whole genome shotgun (WGS) entry which is preliminary data.</text>
</comment>
<accession>A0ACC2C7X2</accession>